<dbReference type="Proteomes" id="UP001165685">
    <property type="component" value="Unassembled WGS sequence"/>
</dbReference>
<gene>
    <name evidence="2" type="ORF">O4U47_10190</name>
</gene>
<evidence type="ECO:0008006" key="4">
    <source>
        <dbReference type="Google" id="ProtNLM"/>
    </source>
</evidence>
<feature type="transmembrane region" description="Helical" evidence="1">
    <location>
        <begin position="59"/>
        <end position="76"/>
    </location>
</feature>
<dbReference type="EMBL" id="JAQFWP010000014">
    <property type="protein sequence ID" value="MDA2804882.1"/>
    <property type="molecule type" value="Genomic_DNA"/>
</dbReference>
<accession>A0ABT4TLB9</accession>
<reference evidence="2" key="1">
    <citation type="submission" date="2023-01" db="EMBL/GenBank/DDBJ databases">
        <title>Draft genome sequence of Nocardiopsis sp. LSu2-4 isolated from halophytes.</title>
        <authorList>
            <person name="Duangmal K."/>
            <person name="Chantavorakit T."/>
        </authorList>
    </citation>
    <scope>NUCLEOTIDE SEQUENCE</scope>
    <source>
        <strain evidence="2">LSu2-4</strain>
    </source>
</reference>
<evidence type="ECO:0000313" key="2">
    <source>
        <dbReference type="EMBL" id="MDA2804882.1"/>
    </source>
</evidence>
<evidence type="ECO:0000256" key="1">
    <source>
        <dbReference type="SAM" id="Phobius"/>
    </source>
</evidence>
<comment type="caution">
    <text evidence="2">The sequence shown here is derived from an EMBL/GenBank/DDBJ whole genome shotgun (WGS) entry which is preliminary data.</text>
</comment>
<proteinExistence type="predicted"/>
<keyword evidence="1" id="KW-0812">Transmembrane</keyword>
<keyword evidence="1" id="KW-1133">Transmembrane helix</keyword>
<name>A0ABT4TLB9_9ACTN</name>
<keyword evidence="1" id="KW-0472">Membrane</keyword>
<organism evidence="2 3">
    <name type="scientific">Nocardiopsis suaedae</name>
    <dbReference type="NCBI Taxonomy" id="3018444"/>
    <lineage>
        <taxon>Bacteria</taxon>
        <taxon>Bacillati</taxon>
        <taxon>Actinomycetota</taxon>
        <taxon>Actinomycetes</taxon>
        <taxon>Streptosporangiales</taxon>
        <taxon>Nocardiopsidaceae</taxon>
        <taxon>Nocardiopsis</taxon>
    </lineage>
</organism>
<evidence type="ECO:0000313" key="3">
    <source>
        <dbReference type="Proteomes" id="UP001165685"/>
    </source>
</evidence>
<sequence>MNRHGIRRTLTRLRELRGWGTSGPAAERTSTRTERASYWLLYVVAFAAALTHWNAGNTLIAVVCALAAAAAVCAIVRSSRGAGQGGGPEQRSV</sequence>
<feature type="transmembrane region" description="Helical" evidence="1">
    <location>
        <begin position="36"/>
        <end position="53"/>
    </location>
</feature>
<protein>
    <recommendedName>
        <fullName evidence="4">DUF3040 domain-containing protein</fullName>
    </recommendedName>
</protein>
<dbReference type="RefSeq" id="WP_270677481.1">
    <property type="nucleotide sequence ID" value="NZ_JAQFWP010000014.1"/>
</dbReference>
<keyword evidence="3" id="KW-1185">Reference proteome</keyword>